<dbReference type="PANTHER" id="PTHR47723">
    <property type="entry name" value="OS05G0353850 PROTEIN"/>
    <property type="match status" value="1"/>
</dbReference>
<dbReference type="InterPro" id="IPR053151">
    <property type="entry name" value="RNase_H-like"/>
</dbReference>
<evidence type="ECO:0000313" key="3">
    <source>
        <dbReference type="Proteomes" id="UP001630127"/>
    </source>
</evidence>
<comment type="caution">
    <text evidence="2">The sequence shown here is derived from an EMBL/GenBank/DDBJ whole genome shotgun (WGS) entry which is preliminary data.</text>
</comment>
<dbReference type="Pfam" id="PF13456">
    <property type="entry name" value="RVT_3"/>
    <property type="match status" value="1"/>
</dbReference>
<dbReference type="InterPro" id="IPR002156">
    <property type="entry name" value="RNaseH_domain"/>
</dbReference>
<organism evidence="2 3">
    <name type="scientific">Cinchona calisaya</name>
    <dbReference type="NCBI Taxonomy" id="153742"/>
    <lineage>
        <taxon>Eukaryota</taxon>
        <taxon>Viridiplantae</taxon>
        <taxon>Streptophyta</taxon>
        <taxon>Embryophyta</taxon>
        <taxon>Tracheophyta</taxon>
        <taxon>Spermatophyta</taxon>
        <taxon>Magnoliopsida</taxon>
        <taxon>eudicotyledons</taxon>
        <taxon>Gunneridae</taxon>
        <taxon>Pentapetalae</taxon>
        <taxon>asterids</taxon>
        <taxon>lamiids</taxon>
        <taxon>Gentianales</taxon>
        <taxon>Rubiaceae</taxon>
        <taxon>Cinchonoideae</taxon>
        <taxon>Cinchoneae</taxon>
        <taxon>Cinchona</taxon>
    </lineage>
</organism>
<dbReference type="InterPro" id="IPR036397">
    <property type="entry name" value="RNaseH_sf"/>
</dbReference>
<dbReference type="AlphaFoldDB" id="A0ABD2Y9X6"/>
<evidence type="ECO:0000313" key="2">
    <source>
        <dbReference type="EMBL" id="KAL3503813.1"/>
    </source>
</evidence>
<dbReference type="InterPro" id="IPR012337">
    <property type="entry name" value="RNaseH-like_sf"/>
</dbReference>
<dbReference type="InterPro" id="IPR044730">
    <property type="entry name" value="RNase_H-like_dom_plant"/>
</dbReference>
<name>A0ABD2Y9X6_9GENT</name>
<dbReference type="Proteomes" id="UP001630127">
    <property type="component" value="Unassembled WGS sequence"/>
</dbReference>
<dbReference type="PANTHER" id="PTHR47723:SF19">
    <property type="entry name" value="POLYNUCLEOTIDYL TRANSFERASE, RIBONUCLEASE H-LIKE SUPERFAMILY PROTEIN"/>
    <property type="match status" value="1"/>
</dbReference>
<accession>A0ABD2Y9X6</accession>
<proteinExistence type="predicted"/>
<gene>
    <name evidence="2" type="ORF">ACH5RR_033654</name>
</gene>
<keyword evidence="3" id="KW-1185">Reference proteome</keyword>
<dbReference type="CDD" id="cd06222">
    <property type="entry name" value="RNase_H_like"/>
    <property type="match status" value="1"/>
</dbReference>
<evidence type="ECO:0000259" key="1">
    <source>
        <dbReference type="Pfam" id="PF13456"/>
    </source>
</evidence>
<protein>
    <recommendedName>
        <fullName evidence="1">RNase H type-1 domain-containing protein</fullName>
    </recommendedName>
</protein>
<sequence>MVEALALLHGFKLCQTRQLSHVEIETESIDIHCAIIGANRIPWAADPVIRQIRSLLMQNNHSISHVYHEANTVVDLLAKLGNSSSHIDVFFDVSTIPSFVDGYLKMNMLGVSSIRH</sequence>
<dbReference type="EMBL" id="JBJUIK010000014">
    <property type="protein sequence ID" value="KAL3503813.1"/>
    <property type="molecule type" value="Genomic_DNA"/>
</dbReference>
<dbReference type="SUPFAM" id="SSF53098">
    <property type="entry name" value="Ribonuclease H-like"/>
    <property type="match status" value="1"/>
</dbReference>
<dbReference type="Gene3D" id="3.30.420.10">
    <property type="entry name" value="Ribonuclease H-like superfamily/Ribonuclease H"/>
    <property type="match status" value="1"/>
</dbReference>
<reference evidence="2 3" key="1">
    <citation type="submission" date="2024-11" db="EMBL/GenBank/DDBJ databases">
        <title>A near-complete genome assembly of Cinchona calisaya.</title>
        <authorList>
            <person name="Lian D.C."/>
            <person name="Zhao X.W."/>
            <person name="Wei L."/>
        </authorList>
    </citation>
    <scope>NUCLEOTIDE SEQUENCE [LARGE SCALE GENOMIC DNA]</scope>
    <source>
        <tissue evidence="2">Nenye</tissue>
    </source>
</reference>
<feature type="domain" description="RNase H type-1" evidence="1">
    <location>
        <begin position="1"/>
        <end position="80"/>
    </location>
</feature>